<name>A0AAV9X5F3_9PEZI</name>
<evidence type="ECO:0000313" key="3">
    <source>
        <dbReference type="Proteomes" id="UP001365542"/>
    </source>
</evidence>
<feature type="signal peptide" evidence="1">
    <location>
        <begin position="1"/>
        <end position="18"/>
    </location>
</feature>
<feature type="chain" id="PRO_5043844187" evidence="1">
    <location>
        <begin position="19"/>
        <end position="297"/>
    </location>
</feature>
<keyword evidence="1" id="KW-0732">Signal</keyword>
<evidence type="ECO:0000256" key="1">
    <source>
        <dbReference type="SAM" id="SignalP"/>
    </source>
</evidence>
<organism evidence="2 3">
    <name type="scientific">Orbilia ellipsospora</name>
    <dbReference type="NCBI Taxonomy" id="2528407"/>
    <lineage>
        <taxon>Eukaryota</taxon>
        <taxon>Fungi</taxon>
        <taxon>Dikarya</taxon>
        <taxon>Ascomycota</taxon>
        <taxon>Pezizomycotina</taxon>
        <taxon>Orbiliomycetes</taxon>
        <taxon>Orbiliales</taxon>
        <taxon>Orbiliaceae</taxon>
        <taxon>Orbilia</taxon>
    </lineage>
</organism>
<gene>
    <name evidence="2" type="ORF">TWF694_011390</name>
</gene>
<proteinExistence type="predicted"/>
<sequence length="297" mass="34519">MILLIILFLFAFLHVLTAISWFPWPGKRRSQTKLQNLFALSRPSPVKFDFSDSEILISIPWNSRWYSVWGVSNWEWTDKDENCLEISVYQSQGFVVRIIGTGGSGAYVAGPGYHYRQRVMERMYFAIGSSGARTPGTIFGLKADHARYRTLCSVTQDAELYMQLRSTPVWLRLWYWSLKYTPVIGQRLRERLVNLAFKIQILAINYADGYYTDEGRIPAPGFWLFDPIPLWAQKFEINSMYIISKITRAMCYWIALLFLGMQTRYLEYTGPVENIPHLEKAKPELKIKKPQVTIGEL</sequence>
<dbReference type="Proteomes" id="UP001365542">
    <property type="component" value="Unassembled WGS sequence"/>
</dbReference>
<keyword evidence="3" id="KW-1185">Reference proteome</keyword>
<reference evidence="2 3" key="1">
    <citation type="submission" date="2019-10" db="EMBL/GenBank/DDBJ databases">
        <authorList>
            <person name="Palmer J.M."/>
        </authorList>
    </citation>
    <scope>NUCLEOTIDE SEQUENCE [LARGE SCALE GENOMIC DNA]</scope>
    <source>
        <strain evidence="2 3">TWF694</strain>
    </source>
</reference>
<evidence type="ECO:0000313" key="2">
    <source>
        <dbReference type="EMBL" id="KAK6537193.1"/>
    </source>
</evidence>
<comment type="caution">
    <text evidence="2">The sequence shown here is derived from an EMBL/GenBank/DDBJ whole genome shotgun (WGS) entry which is preliminary data.</text>
</comment>
<protein>
    <submittedName>
        <fullName evidence="2">Uncharacterized protein</fullName>
    </submittedName>
</protein>
<accession>A0AAV9X5F3</accession>
<dbReference type="AlphaFoldDB" id="A0AAV9X5F3"/>
<dbReference type="EMBL" id="JAVHJO010000009">
    <property type="protein sequence ID" value="KAK6537193.1"/>
    <property type="molecule type" value="Genomic_DNA"/>
</dbReference>